<dbReference type="EMBL" id="BTRK01000004">
    <property type="protein sequence ID" value="GMR45434.1"/>
    <property type="molecule type" value="Genomic_DNA"/>
</dbReference>
<keyword evidence="1" id="KW-0812">Transmembrane</keyword>
<reference evidence="3" key="1">
    <citation type="submission" date="2022-10" db="EMBL/GenBank/DDBJ databases">
        <title>Genome assembly of Pristionchus species.</title>
        <authorList>
            <person name="Yoshida K."/>
            <person name="Sommer R.J."/>
        </authorList>
    </citation>
    <scope>NUCLEOTIDE SEQUENCE [LARGE SCALE GENOMIC DNA]</scope>
    <source>
        <strain evidence="3">RS5460</strain>
    </source>
</reference>
<organism evidence="2 3">
    <name type="scientific">Pristionchus mayeri</name>
    <dbReference type="NCBI Taxonomy" id="1317129"/>
    <lineage>
        <taxon>Eukaryota</taxon>
        <taxon>Metazoa</taxon>
        <taxon>Ecdysozoa</taxon>
        <taxon>Nematoda</taxon>
        <taxon>Chromadorea</taxon>
        <taxon>Rhabditida</taxon>
        <taxon>Rhabditina</taxon>
        <taxon>Diplogasteromorpha</taxon>
        <taxon>Diplogasteroidea</taxon>
        <taxon>Neodiplogasteridae</taxon>
        <taxon>Pristionchus</taxon>
    </lineage>
</organism>
<proteinExistence type="predicted"/>
<keyword evidence="3" id="KW-1185">Reference proteome</keyword>
<dbReference type="InterPro" id="IPR019421">
    <property type="entry name" value="7TM_GPCR_serpentine_rcpt_Srd"/>
</dbReference>
<comment type="caution">
    <text evidence="2">The sequence shown here is derived from an EMBL/GenBank/DDBJ whole genome shotgun (WGS) entry which is preliminary data.</text>
</comment>
<keyword evidence="1" id="KW-0472">Membrane</keyword>
<feature type="non-terminal residue" evidence="2">
    <location>
        <position position="1"/>
    </location>
</feature>
<feature type="transmembrane region" description="Helical" evidence="1">
    <location>
        <begin position="81"/>
        <end position="104"/>
    </location>
</feature>
<name>A0AAN5HYE7_9BILA</name>
<keyword evidence="1" id="KW-1133">Transmembrane helix</keyword>
<feature type="transmembrane region" description="Helical" evidence="1">
    <location>
        <begin position="33"/>
        <end position="60"/>
    </location>
</feature>
<protein>
    <recommendedName>
        <fullName evidence="4">G protein-coupled receptor</fullName>
    </recommendedName>
</protein>
<gene>
    <name evidence="2" type="ORF">PMAYCL1PPCAC_15629</name>
</gene>
<evidence type="ECO:0000313" key="3">
    <source>
        <dbReference type="Proteomes" id="UP001328107"/>
    </source>
</evidence>
<evidence type="ECO:0000313" key="2">
    <source>
        <dbReference type="EMBL" id="GMR45434.1"/>
    </source>
</evidence>
<feature type="non-terminal residue" evidence="2">
    <location>
        <position position="116"/>
    </location>
</feature>
<dbReference type="AlphaFoldDB" id="A0AAN5HYE7"/>
<dbReference type="Pfam" id="PF10317">
    <property type="entry name" value="7TM_GPCR_Srd"/>
    <property type="match status" value="1"/>
</dbReference>
<dbReference type="Proteomes" id="UP001328107">
    <property type="component" value="Unassembled WGS sequence"/>
</dbReference>
<accession>A0AAN5HYE7</accession>
<evidence type="ECO:0000256" key="1">
    <source>
        <dbReference type="SAM" id="Phobius"/>
    </source>
</evidence>
<evidence type="ECO:0008006" key="4">
    <source>
        <dbReference type="Google" id="ProtNLM"/>
    </source>
</evidence>
<sequence length="116" mass="13327">IHQTPTKILKEIVHRYFPEFVELSVNGHDSLSIPVIIVNLFYLICLPMVWASIFILRWNVMKLLNGQVKMSRRSKLLQKAFVNSVTVQAALSLLALYPTLAYVIGQFVSIHEENFL</sequence>